<dbReference type="PROSITE" id="PS00455">
    <property type="entry name" value="AMP_BINDING"/>
    <property type="match status" value="1"/>
</dbReference>
<reference evidence="5" key="1">
    <citation type="journal article" date="2023" name="IMA Fungus">
        <title>Comparative genomic study of the Penicillium genus elucidates a diverse pangenome and 15 lateral gene transfer events.</title>
        <authorList>
            <person name="Petersen C."/>
            <person name="Sorensen T."/>
            <person name="Nielsen M.R."/>
            <person name="Sondergaard T.E."/>
            <person name="Sorensen J.L."/>
            <person name="Fitzpatrick D.A."/>
            <person name="Frisvad J.C."/>
            <person name="Nielsen K.L."/>
        </authorList>
    </citation>
    <scope>NUCLEOTIDE SEQUENCE</scope>
    <source>
        <strain evidence="5">IBT 17514</strain>
    </source>
</reference>
<dbReference type="Gene3D" id="3.30.300.30">
    <property type="match status" value="1"/>
</dbReference>
<dbReference type="Proteomes" id="UP001215712">
    <property type="component" value="Unassembled WGS sequence"/>
</dbReference>
<reference evidence="5" key="2">
    <citation type="submission" date="2023-01" db="EMBL/GenBank/DDBJ databases">
        <authorList>
            <person name="Petersen C."/>
        </authorList>
    </citation>
    <scope>NUCLEOTIDE SEQUENCE</scope>
    <source>
        <strain evidence="5">IBT 17514</strain>
    </source>
</reference>
<feature type="region of interest" description="Disordered" evidence="3">
    <location>
        <begin position="63"/>
        <end position="91"/>
    </location>
</feature>
<evidence type="ECO:0000259" key="4">
    <source>
        <dbReference type="PROSITE" id="PS50075"/>
    </source>
</evidence>
<sequence>MVKITNAVAAGSGSSQLAPSKIVDLRTPDFKKSSITTTQSKLQQIRDVLESRDAGLTLPLQTITLSQPKPEPKKQKLSLPRSELKTRRPLPFEGSSDLESLEASTYISKTLESQFVDQIKFVCKEKEASTWQFISAALQSFFFRYANGDLAVVLQVQDQVERPPKVPAALWTVLQCEDCAERDVFDLAANIKRSSGWKTQELNTVPPAEMAQVAIKYQIGQSEVPSLDFQTEWGMQFHLIETSAGVEVRLEFPANRYDNGEMERFLENFMTALTSIVANPSQALDTVPLCGPSELAWLSDNVWNTGYLPNPWGSASICQKIIERAWAAPNAVALSDSALGSLTYSELIEQVQRAAASLLDAGVTSGDVVCLMLKPGISSVVGMLATMWIRGCYVYLSNDFASERLATIITDSGAKTILFETEVEHLANQLVDAVSADEAHPAVSTINIAEARQFDGMAYLRQPEASDVLYMVYTSGSTGTPKGVVISQSNAQQMLSSLHTLFGFSNKDRFLQQTSLAFDISFVQVFSALCSGAQVCIAEAGMRKDPVALANFIQEQAITVTYFTPTHFALLLEHNSKALRQCQQYRIALFAGERLPARLARAFYDLAIPATMYNGWGPSEPVVQTTFHKIEASSLPGLVSVPIGTPLANCRHYVVDSALNPLPAGLVGEMCVTGPQVGLGYRNRPEATAKAFVQSPFASEEDKKRGWTTMYRTGDKGRFLAGGALEFHGRVEGDKQIKLRGFRIDLGEVEEAMFQRSMDGSGQGIVDISIVARTVDETTDSTASLTDDRQMIAFIVPKVELKENQSKTDYATFLHQVVEPVLNYYMLPNGYQFLEELPTTVGGKVDRMALMRMNLSLVHPSVAPKATESSETITADADTIKDVTKVMRSLIGKKKAIAPTDNFFHIGGQSVLLIRLQSKLKKKFGISPPLQDLFSECTPLAIATNICKLRAGAEDAANGKVPANSVNWSQEVLLAPSPEFSNFNQRRRLQRNEVSNILLTGADTYIGIHMLSQLLNARPDTTLYLLGTTQPIEEEALNANMTKYELFRDGVTGETLRSRVKFVPGCLSAPKLGLSDSAFSELATTTHAIYNIGAEVSLLKTYHDLRSANTDAIRSIIALANSSTTNHVSEIHHLSTWSVLHMQTWYETTRTRTGVSTAEENASHFSPPDTNTHGYLKTRWVAEMILTEASRRGLPVSIYRSSAVSGSLATGVAAPKLDLIHNMIMNMIQSRRVPDVWSNPNNVGEFVIDFIPVDSLTSAISGISSEESLFKPELDIYHLGSSRPLPIRELGPMIMAIREEQMNAPEATPIIDVDAWLKAARNSSSEQQHLYWTVVEDYMKNGHRMLALENKRSISALEKVAPGAQFPQIDAEFLRRMWTSQAQGHQ</sequence>
<dbReference type="InterPro" id="IPR045851">
    <property type="entry name" value="AMP-bd_C_sf"/>
</dbReference>
<dbReference type="InterPro" id="IPR042099">
    <property type="entry name" value="ANL_N_sf"/>
</dbReference>
<dbReference type="Gene3D" id="1.10.1200.10">
    <property type="entry name" value="ACP-like"/>
    <property type="match status" value="1"/>
</dbReference>
<evidence type="ECO:0000256" key="3">
    <source>
        <dbReference type="SAM" id="MobiDB-lite"/>
    </source>
</evidence>
<dbReference type="CDD" id="cd05930">
    <property type="entry name" value="A_NRPS"/>
    <property type="match status" value="1"/>
</dbReference>
<dbReference type="SUPFAM" id="SSF56801">
    <property type="entry name" value="Acetyl-CoA synthetase-like"/>
    <property type="match status" value="1"/>
</dbReference>
<accession>A0AAD6MTE1</accession>
<dbReference type="Pfam" id="PF00550">
    <property type="entry name" value="PP-binding"/>
    <property type="match status" value="1"/>
</dbReference>
<dbReference type="Gene3D" id="3.40.50.12780">
    <property type="entry name" value="N-terminal domain of ligase-like"/>
    <property type="match status" value="1"/>
</dbReference>
<keyword evidence="6" id="KW-1185">Reference proteome</keyword>
<evidence type="ECO:0000256" key="1">
    <source>
        <dbReference type="ARBA" id="ARBA00022450"/>
    </source>
</evidence>
<dbReference type="Pfam" id="PF07993">
    <property type="entry name" value="NAD_binding_4"/>
    <property type="match status" value="1"/>
</dbReference>
<dbReference type="Pfam" id="PF00501">
    <property type="entry name" value="AMP-binding"/>
    <property type="match status" value="1"/>
</dbReference>
<dbReference type="InterPro" id="IPR036736">
    <property type="entry name" value="ACP-like_sf"/>
</dbReference>
<name>A0AAD6MTE1_9EURO</name>
<feature type="domain" description="Carrier" evidence="4">
    <location>
        <begin position="874"/>
        <end position="950"/>
    </location>
</feature>
<evidence type="ECO:0000313" key="5">
    <source>
        <dbReference type="EMBL" id="KAJ5712819.1"/>
    </source>
</evidence>
<dbReference type="InterPro" id="IPR013120">
    <property type="entry name" value="FAR_NAD-bd"/>
</dbReference>
<comment type="caution">
    <text evidence="5">The sequence shown here is derived from an EMBL/GenBank/DDBJ whole genome shotgun (WGS) entry which is preliminary data.</text>
</comment>
<dbReference type="GO" id="GO:0044550">
    <property type="term" value="P:secondary metabolite biosynthetic process"/>
    <property type="evidence" value="ECO:0007669"/>
    <property type="project" value="UniProtKB-ARBA"/>
</dbReference>
<dbReference type="InterPro" id="IPR000873">
    <property type="entry name" value="AMP-dep_synth/lig_dom"/>
</dbReference>
<dbReference type="InterPro" id="IPR009081">
    <property type="entry name" value="PP-bd_ACP"/>
</dbReference>
<keyword evidence="2" id="KW-0597">Phosphoprotein</keyword>
<evidence type="ECO:0000313" key="6">
    <source>
        <dbReference type="Proteomes" id="UP001215712"/>
    </source>
</evidence>
<dbReference type="SUPFAM" id="SSF52777">
    <property type="entry name" value="CoA-dependent acyltransferases"/>
    <property type="match status" value="1"/>
</dbReference>
<dbReference type="InterPro" id="IPR036291">
    <property type="entry name" value="NAD(P)-bd_dom_sf"/>
</dbReference>
<gene>
    <name evidence="5" type="ORF">N7493_009287</name>
</gene>
<proteinExistence type="predicted"/>
<dbReference type="Gene3D" id="3.30.559.30">
    <property type="entry name" value="Nonribosomal peptide synthetase, condensation domain"/>
    <property type="match status" value="1"/>
</dbReference>
<dbReference type="SUPFAM" id="SSF51735">
    <property type="entry name" value="NAD(P)-binding Rossmann-fold domains"/>
    <property type="match status" value="1"/>
</dbReference>
<dbReference type="InterPro" id="IPR020845">
    <property type="entry name" value="AMP-binding_CS"/>
</dbReference>
<organism evidence="5 6">
    <name type="scientific">Penicillium malachiteum</name>
    <dbReference type="NCBI Taxonomy" id="1324776"/>
    <lineage>
        <taxon>Eukaryota</taxon>
        <taxon>Fungi</taxon>
        <taxon>Dikarya</taxon>
        <taxon>Ascomycota</taxon>
        <taxon>Pezizomycotina</taxon>
        <taxon>Eurotiomycetes</taxon>
        <taxon>Eurotiomycetidae</taxon>
        <taxon>Eurotiales</taxon>
        <taxon>Aspergillaceae</taxon>
        <taxon>Penicillium</taxon>
    </lineage>
</organism>
<dbReference type="PANTHER" id="PTHR44845">
    <property type="entry name" value="CARRIER DOMAIN-CONTAINING PROTEIN"/>
    <property type="match status" value="1"/>
</dbReference>
<dbReference type="PROSITE" id="PS50075">
    <property type="entry name" value="CARRIER"/>
    <property type="match status" value="1"/>
</dbReference>
<dbReference type="EMBL" id="JAQJAN010000013">
    <property type="protein sequence ID" value="KAJ5712819.1"/>
    <property type="molecule type" value="Genomic_DNA"/>
</dbReference>
<evidence type="ECO:0000256" key="2">
    <source>
        <dbReference type="ARBA" id="ARBA00022553"/>
    </source>
</evidence>
<dbReference type="NCBIfam" id="TIGR01733">
    <property type="entry name" value="AA-adenyl-dom"/>
    <property type="match status" value="1"/>
</dbReference>
<dbReference type="Gene3D" id="3.40.50.720">
    <property type="entry name" value="NAD(P)-binding Rossmann-like Domain"/>
    <property type="match status" value="1"/>
</dbReference>
<dbReference type="SUPFAM" id="SSF47336">
    <property type="entry name" value="ACP-like"/>
    <property type="match status" value="1"/>
</dbReference>
<keyword evidence="1" id="KW-0596">Phosphopantetheine</keyword>
<dbReference type="PANTHER" id="PTHR44845:SF6">
    <property type="entry name" value="BETA-ALANINE-ACTIVATING ENZYME"/>
    <property type="match status" value="1"/>
</dbReference>
<dbReference type="InterPro" id="IPR010071">
    <property type="entry name" value="AA_adenyl_dom"/>
</dbReference>
<protein>
    <recommendedName>
        <fullName evidence="4">Carrier domain-containing protein</fullName>
    </recommendedName>
</protein>